<dbReference type="SMART" id="SM00256">
    <property type="entry name" value="FBOX"/>
    <property type="match status" value="1"/>
</dbReference>
<dbReference type="Pfam" id="PF12937">
    <property type="entry name" value="F-box-like"/>
    <property type="match status" value="1"/>
</dbReference>
<dbReference type="FunFam" id="1.20.1280.50:FF:000005">
    <property type="entry name" value="F-box/LRR-repeat protein 3 isoform X1"/>
    <property type="match status" value="1"/>
</dbReference>
<evidence type="ECO:0000313" key="3">
    <source>
        <dbReference type="Proteomes" id="UP000076502"/>
    </source>
</evidence>
<dbReference type="SUPFAM" id="SSF81383">
    <property type="entry name" value="F-box domain"/>
    <property type="match status" value="1"/>
</dbReference>
<organism evidence="2 3">
    <name type="scientific">Dufourea novaeangliae</name>
    <name type="common">Sweat bee</name>
    <dbReference type="NCBI Taxonomy" id="178035"/>
    <lineage>
        <taxon>Eukaryota</taxon>
        <taxon>Metazoa</taxon>
        <taxon>Ecdysozoa</taxon>
        <taxon>Arthropoda</taxon>
        <taxon>Hexapoda</taxon>
        <taxon>Insecta</taxon>
        <taxon>Pterygota</taxon>
        <taxon>Neoptera</taxon>
        <taxon>Endopterygota</taxon>
        <taxon>Hymenoptera</taxon>
        <taxon>Apocrita</taxon>
        <taxon>Aculeata</taxon>
        <taxon>Apoidea</taxon>
        <taxon>Anthophila</taxon>
        <taxon>Halictidae</taxon>
        <taxon>Rophitinae</taxon>
        <taxon>Dufourea</taxon>
    </lineage>
</organism>
<evidence type="ECO:0000313" key="2">
    <source>
        <dbReference type="EMBL" id="KZC09928.1"/>
    </source>
</evidence>
<dbReference type="EMBL" id="KQ434878">
    <property type="protein sequence ID" value="KZC09928.1"/>
    <property type="molecule type" value="Genomic_DNA"/>
</dbReference>
<dbReference type="OrthoDB" id="9974792at2759"/>
<evidence type="ECO:0000259" key="1">
    <source>
        <dbReference type="PROSITE" id="PS50181"/>
    </source>
</evidence>
<gene>
    <name evidence="2" type="ORF">WN55_00574</name>
</gene>
<dbReference type="Proteomes" id="UP000076502">
    <property type="component" value="Unassembled WGS sequence"/>
</dbReference>
<dbReference type="PANTHER" id="PTHR20933:SF4">
    <property type="entry name" value="F-BOX INVOLVED IN POLYQ PATHOGENESIS, ISOFORM A"/>
    <property type="match status" value="1"/>
</dbReference>
<feature type="domain" description="F-box" evidence="1">
    <location>
        <begin position="1"/>
        <end position="45"/>
    </location>
</feature>
<dbReference type="OMA" id="NVNFFFE"/>
<dbReference type="InterPro" id="IPR036047">
    <property type="entry name" value="F-box-like_dom_sf"/>
</dbReference>
<sequence>MWDQLPELILTQIFSHLGRGDRASVAQVCQSWNRALSSPILWRSVTVLIDRDLRGDFPLVGELAAKYGQHMRTLELAWSRPYILPREARITRNIQAEAGADFLTVVRAKNVQLKKLILTDWIFSCKWGNRGKLLYALTNFLGCQHNLETLSLLNANLGVSDVLRLLASASRGCSEHLGYLDLRGAFREWQAPHSNSRYLRLLSRFRALTILRLDYPALSDQTLNSLANAAPKLLKTLHISVRDSDSRQHTIADTAWHNLVVVCPDLTVSYTIVNISHYEDMCYLLLPSVPLARFQMFSGHVWDQSRSRNFRSTVGLLITHYTNTLAEVMLQLRNNREMLDDLLICMVVRCKQLTRLQYDGIIRSLDTLRDICQLQAESKTRFRTIHVKPRNVNARNRAILNDINYHYDHKMADQEVDFRIEDPASVLVFY</sequence>
<reference evidence="2 3" key="1">
    <citation type="submission" date="2015-07" db="EMBL/GenBank/DDBJ databases">
        <title>The genome of Dufourea novaeangliae.</title>
        <authorList>
            <person name="Pan H."/>
            <person name="Kapheim K."/>
        </authorList>
    </citation>
    <scope>NUCLEOTIDE SEQUENCE [LARGE SCALE GENOMIC DNA]</scope>
    <source>
        <strain evidence="2">0120121106</strain>
        <tissue evidence="2">Whole body</tissue>
    </source>
</reference>
<dbReference type="PROSITE" id="PS50181">
    <property type="entry name" value="FBOX"/>
    <property type="match status" value="1"/>
</dbReference>
<proteinExistence type="predicted"/>
<protein>
    <submittedName>
        <fullName evidence="2">F-box only protein 39</fullName>
    </submittedName>
</protein>
<dbReference type="InterPro" id="IPR001810">
    <property type="entry name" value="F-box_dom"/>
</dbReference>
<keyword evidence="3" id="KW-1185">Reference proteome</keyword>
<dbReference type="Gene3D" id="1.20.1280.50">
    <property type="match status" value="1"/>
</dbReference>
<name>A0A154PF45_DUFNO</name>
<dbReference type="AlphaFoldDB" id="A0A154PF45"/>
<dbReference type="PANTHER" id="PTHR20933">
    <property type="entry name" value="F-BOX ONLY PROTEIN 33"/>
    <property type="match status" value="1"/>
</dbReference>
<dbReference type="STRING" id="178035.A0A154PF45"/>
<dbReference type="GO" id="GO:0031398">
    <property type="term" value="P:positive regulation of protein ubiquitination"/>
    <property type="evidence" value="ECO:0007669"/>
    <property type="project" value="TreeGrafter"/>
</dbReference>
<dbReference type="InterPro" id="IPR032675">
    <property type="entry name" value="LRR_dom_sf"/>
</dbReference>
<dbReference type="Gene3D" id="3.80.10.10">
    <property type="entry name" value="Ribonuclease Inhibitor"/>
    <property type="match status" value="1"/>
</dbReference>
<accession>A0A154PF45</accession>